<reference evidence="4" key="1">
    <citation type="submission" date="2023-07" db="EMBL/GenBank/DDBJ databases">
        <title>Genomic Encyclopedia of Type Strains, Phase IV (KMG-IV): sequencing the most valuable type-strain genomes for metagenomic binning, comparative biology and taxonomic classification.</title>
        <authorList>
            <person name="Goeker M."/>
        </authorList>
    </citation>
    <scope>NUCLEOTIDE SEQUENCE</scope>
    <source>
        <strain evidence="4">DSM 24202</strain>
    </source>
</reference>
<gene>
    <name evidence="4" type="ORF">J3R75_000843</name>
</gene>
<dbReference type="Gene3D" id="2.40.30.170">
    <property type="match status" value="1"/>
</dbReference>
<feature type="coiled-coil region" evidence="1">
    <location>
        <begin position="177"/>
        <end position="232"/>
    </location>
</feature>
<dbReference type="Gene3D" id="2.40.420.20">
    <property type="match status" value="1"/>
</dbReference>
<evidence type="ECO:0000256" key="1">
    <source>
        <dbReference type="SAM" id="Coils"/>
    </source>
</evidence>
<keyword evidence="2" id="KW-0472">Membrane</keyword>
<dbReference type="Gene3D" id="1.10.287.470">
    <property type="entry name" value="Helix hairpin bin"/>
    <property type="match status" value="1"/>
</dbReference>
<dbReference type="Pfam" id="PF25967">
    <property type="entry name" value="RND-MFP_C"/>
    <property type="match status" value="1"/>
</dbReference>
<proteinExistence type="predicted"/>
<dbReference type="Proteomes" id="UP001238163">
    <property type="component" value="Unassembled WGS sequence"/>
</dbReference>
<dbReference type="Gene3D" id="2.40.50.100">
    <property type="match status" value="1"/>
</dbReference>
<sequence length="461" mass="50962">MTTKSSRFFARLFRIALRTLPVALALAVVIGLVKTRRRPQPTDVAEHRQAARVIAVARLPFRPMQRAYGVVTPRRIWLAVAEVKGRVVAVHEQLLPGAIIDAGEVLVKIDPVDYELAVAALQASLSELTARQQELVAEERNLQASLAIEERSLTLAKKSLERVRGLSEQSVVPPDQMDREERQVLLQDQAIQRLNSQLALLPARQAAINAGIAAAEANLQRARIDLERTIIRTPYQCRLGDVNIEVGQVLQVNQQLFAAHGTDQVDVEARFRPEQLRDLLPLDKRQQLQPGLTMTALRELFDLSVTVRLDSGNWHASWPARFDRIRETADPQTRDIGVVAVVDNPFAQVIPGVRPLLIKGMFCAVELMAPVQANAMVLPASAVHNGHVFVLDADSRLRQRPVEVAILQGDLAVISDGLQENELVVLSDLSPAIDGMLIDPVHDHALPARLRDQAVGEEARP</sequence>
<dbReference type="GO" id="GO:1990281">
    <property type="term" value="C:efflux pump complex"/>
    <property type="evidence" value="ECO:0007669"/>
    <property type="project" value="TreeGrafter"/>
</dbReference>
<keyword evidence="1" id="KW-0175">Coiled coil</keyword>
<keyword evidence="2" id="KW-1133">Transmembrane helix</keyword>
<dbReference type="PANTHER" id="PTHR30469:SF12">
    <property type="entry name" value="MULTIDRUG RESISTANCE PROTEIN MDTA"/>
    <property type="match status" value="1"/>
</dbReference>
<dbReference type="AlphaFoldDB" id="A0AAE3VE37"/>
<comment type="caution">
    <text evidence="4">The sequence shown here is derived from an EMBL/GenBank/DDBJ whole genome shotgun (WGS) entry which is preliminary data.</text>
</comment>
<name>A0AAE3VE37_9BACT</name>
<protein>
    <submittedName>
        <fullName evidence="4">RND family efflux transporter MFP subunit</fullName>
    </submittedName>
</protein>
<dbReference type="InterPro" id="IPR058627">
    <property type="entry name" value="MdtA-like_C"/>
</dbReference>
<evidence type="ECO:0000259" key="3">
    <source>
        <dbReference type="Pfam" id="PF25967"/>
    </source>
</evidence>
<keyword evidence="5" id="KW-1185">Reference proteome</keyword>
<feature type="coiled-coil region" evidence="1">
    <location>
        <begin position="118"/>
        <end position="145"/>
    </location>
</feature>
<evidence type="ECO:0000313" key="5">
    <source>
        <dbReference type="Proteomes" id="UP001238163"/>
    </source>
</evidence>
<dbReference type="GO" id="GO:0015562">
    <property type="term" value="F:efflux transmembrane transporter activity"/>
    <property type="evidence" value="ECO:0007669"/>
    <property type="project" value="TreeGrafter"/>
</dbReference>
<organism evidence="4 5">
    <name type="scientific">Oligosphaera ethanolica</name>
    <dbReference type="NCBI Taxonomy" id="760260"/>
    <lineage>
        <taxon>Bacteria</taxon>
        <taxon>Pseudomonadati</taxon>
        <taxon>Lentisphaerota</taxon>
        <taxon>Oligosphaeria</taxon>
        <taxon>Oligosphaerales</taxon>
        <taxon>Oligosphaeraceae</taxon>
        <taxon>Oligosphaera</taxon>
    </lineage>
</organism>
<accession>A0AAE3VE37</accession>
<keyword evidence="2" id="KW-0812">Transmembrane</keyword>
<dbReference type="PANTHER" id="PTHR30469">
    <property type="entry name" value="MULTIDRUG RESISTANCE PROTEIN MDTA"/>
    <property type="match status" value="1"/>
</dbReference>
<evidence type="ECO:0000313" key="4">
    <source>
        <dbReference type="EMBL" id="MDQ0288736.1"/>
    </source>
</evidence>
<feature type="transmembrane region" description="Helical" evidence="2">
    <location>
        <begin position="12"/>
        <end position="33"/>
    </location>
</feature>
<dbReference type="RefSeq" id="WP_307260071.1">
    <property type="nucleotide sequence ID" value="NZ_JAUSVL010000001.1"/>
</dbReference>
<dbReference type="EMBL" id="JAUSVL010000001">
    <property type="protein sequence ID" value="MDQ0288736.1"/>
    <property type="molecule type" value="Genomic_DNA"/>
</dbReference>
<feature type="domain" description="Multidrug resistance protein MdtA-like C-terminal permuted SH3" evidence="3">
    <location>
        <begin position="374"/>
        <end position="429"/>
    </location>
</feature>
<evidence type="ECO:0000256" key="2">
    <source>
        <dbReference type="SAM" id="Phobius"/>
    </source>
</evidence>
<dbReference type="SUPFAM" id="SSF111369">
    <property type="entry name" value="HlyD-like secretion proteins"/>
    <property type="match status" value="1"/>
</dbReference>